<feature type="chain" id="PRO_5045917075" evidence="1">
    <location>
        <begin position="21"/>
        <end position="268"/>
    </location>
</feature>
<keyword evidence="1" id="KW-0732">Signal</keyword>
<protein>
    <submittedName>
        <fullName evidence="2">Uncharacterized protein</fullName>
    </submittedName>
</protein>
<keyword evidence="3" id="KW-1185">Reference proteome</keyword>
<dbReference type="RefSeq" id="WP_265143281.1">
    <property type="nucleotide sequence ID" value="NZ_JAPCHZ010000001.1"/>
</dbReference>
<evidence type="ECO:0000256" key="1">
    <source>
        <dbReference type="SAM" id="SignalP"/>
    </source>
</evidence>
<comment type="caution">
    <text evidence="2">The sequence shown here is derived from an EMBL/GenBank/DDBJ whole genome shotgun (WGS) entry which is preliminary data.</text>
</comment>
<accession>A0ABT3JJU6</accession>
<gene>
    <name evidence="2" type="ORF">OK344_02445</name>
</gene>
<dbReference type="EMBL" id="JAPCHZ010000001">
    <property type="protein sequence ID" value="MCW4451065.1"/>
    <property type="molecule type" value="Genomic_DNA"/>
</dbReference>
<organism evidence="2 3">
    <name type="scientific">Kaistella yananensis</name>
    <dbReference type="NCBI Taxonomy" id="2989820"/>
    <lineage>
        <taxon>Bacteria</taxon>
        <taxon>Pseudomonadati</taxon>
        <taxon>Bacteroidota</taxon>
        <taxon>Flavobacteriia</taxon>
        <taxon>Flavobacteriales</taxon>
        <taxon>Weeksellaceae</taxon>
        <taxon>Chryseobacterium group</taxon>
        <taxon>Kaistella</taxon>
    </lineage>
</organism>
<dbReference type="Proteomes" id="UP001209107">
    <property type="component" value="Unassembled WGS sequence"/>
</dbReference>
<name>A0ABT3JJU6_9FLAO</name>
<reference evidence="2 3" key="1">
    <citation type="submission" date="2022-10" db="EMBL/GenBank/DDBJ databases">
        <title>Kaistella sp. BT-6-1-3.</title>
        <authorList>
            <person name="Ai J."/>
            <person name="Deng Z."/>
        </authorList>
    </citation>
    <scope>NUCLEOTIDE SEQUENCE [LARGE SCALE GENOMIC DNA]</scope>
    <source>
        <strain evidence="2 3">BT6-1-3</strain>
    </source>
</reference>
<evidence type="ECO:0000313" key="3">
    <source>
        <dbReference type="Proteomes" id="UP001209107"/>
    </source>
</evidence>
<proteinExistence type="predicted"/>
<feature type="signal peptide" evidence="1">
    <location>
        <begin position="1"/>
        <end position="20"/>
    </location>
</feature>
<sequence>MKILTLIFTYCLMSFIKINAQVLIATNTSIVNAPDPSAVLHIADDKRGVLFPAVALSSSSDIVTVPTPVQGLLVQNTTTNKLNFWDQGKWNKTFEIADGLAIIKQTENTSGNSTASTTISTFPSTMPLFSLNSNTTGWTNLNATTTITITKTTNTNLIIAEGMAQINNASDTNQKFQFAVGVFVNGQLKLASKYTSSGRDFVCDWKKFNLAGVFNDLPIGTHTVSIYGRNLPAITTGYNSITYGGNTSNCSNINNDMARIFVTAQVTQ</sequence>
<evidence type="ECO:0000313" key="2">
    <source>
        <dbReference type="EMBL" id="MCW4451065.1"/>
    </source>
</evidence>